<gene>
    <name evidence="2" type="ORF">FRC0190_00095</name>
</gene>
<feature type="transmembrane region" description="Helical" evidence="1">
    <location>
        <begin position="94"/>
        <end position="118"/>
    </location>
</feature>
<keyword evidence="1" id="KW-0812">Transmembrane</keyword>
<evidence type="ECO:0000256" key="1">
    <source>
        <dbReference type="SAM" id="Phobius"/>
    </source>
</evidence>
<feature type="transmembrane region" description="Helical" evidence="1">
    <location>
        <begin position="130"/>
        <end position="150"/>
    </location>
</feature>
<feature type="transmembrane region" description="Helical" evidence="1">
    <location>
        <begin position="384"/>
        <end position="403"/>
    </location>
</feature>
<proteinExistence type="predicted"/>
<feature type="transmembrane region" description="Helical" evidence="1">
    <location>
        <begin position="309"/>
        <end position="330"/>
    </location>
</feature>
<feature type="transmembrane region" description="Helical" evidence="1">
    <location>
        <begin position="351"/>
        <end position="372"/>
    </location>
</feature>
<reference evidence="2 3" key="1">
    <citation type="submission" date="2019-11" db="EMBL/GenBank/DDBJ databases">
        <authorList>
            <person name="Brisse S."/>
        </authorList>
    </citation>
    <scope>NUCLEOTIDE SEQUENCE [LARGE SCALE GENOMIC DNA]</scope>
    <source>
        <strain evidence="2">FRC0190</strain>
    </source>
</reference>
<feature type="transmembrane region" description="Helical" evidence="1">
    <location>
        <begin position="157"/>
        <end position="177"/>
    </location>
</feature>
<organism evidence="2 3">
    <name type="scientific">Corynebacterium rouxii</name>
    <dbReference type="NCBI Taxonomy" id="2719119"/>
    <lineage>
        <taxon>Bacteria</taxon>
        <taxon>Bacillati</taxon>
        <taxon>Actinomycetota</taxon>
        <taxon>Actinomycetes</taxon>
        <taxon>Mycobacteriales</taxon>
        <taxon>Corynebacteriaceae</taxon>
        <taxon>Corynebacterium</taxon>
    </lineage>
</organism>
<protein>
    <submittedName>
        <fullName evidence="2">Uncharacterized protein</fullName>
    </submittedName>
</protein>
<keyword evidence="1" id="KW-1133">Transmembrane helix</keyword>
<dbReference type="Proteomes" id="UP000423525">
    <property type="component" value="Chromosome"/>
</dbReference>
<feature type="transmembrane region" description="Helical" evidence="1">
    <location>
        <begin position="219"/>
        <end position="238"/>
    </location>
</feature>
<dbReference type="EMBL" id="LR738855">
    <property type="protein sequence ID" value="VZH84049.1"/>
    <property type="molecule type" value="Genomic_DNA"/>
</dbReference>
<evidence type="ECO:0000313" key="3">
    <source>
        <dbReference type="Proteomes" id="UP000423525"/>
    </source>
</evidence>
<feature type="transmembrane region" description="Helical" evidence="1">
    <location>
        <begin position="410"/>
        <end position="430"/>
    </location>
</feature>
<dbReference type="KEGG" id="crf:FRC0190_00095"/>
<feature type="transmembrane region" description="Helical" evidence="1">
    <location>
        <begin position="450"/>
        <end position="469"/>
    </location>
</feature>
<dbReference type="RefSeq" id="WP_155871162.1">
    <property type="nucleotide sequence ID" value="NZ_CP168248.1"/>
</dbReference>
<feature type="transmembrane region" description="Helical" evidence="1">
    <location>
        <begin position="51"/>
        <end position="73"/>
    </location>
</feature>
<sequence>MNRYLASEFIASRSSSTAWLTLTALPLFFLTFTLARVVTEDPDATGILTWQSMYATGIAAPLTAMFAASAELRERHARMGGRHWHGLSMRSLRLARFVAVITCVAVFHVLNFGGTWLLALLDGRTGANRILLLGVLSWVGAIGVAGLAMACARNTNIVITLVVFLVWQLAGTTRTIVEGPVWWAFPFAWPVRLVLPVLQVHQNAVPLEPDAALRHESPWLALLLCLVLAAAGAIIAVVTPRYRIAFRRTHQHVSTAVLRKASTRRPADRPRNVLPALLPVALTPAVRSCIILCTILMLCVAMTYPPSYIHGLFTFAMLPIGAGILPALIWPTTAPAWNIMRIENPRCTPTLLSIHALCVSTMSAIAALAGLISGSPLSTELTRLTLAIPVGCMLTMIALLIVTRFGTATTIIWAVIWTIISATLGGDVLADTPLWLLAAAAWPEIAHGPRWLVAFSIAAIACATLYPLCARTLRAHRSE</sequence>
<feature type="transmembrane region" description="Helical" evidence="1">
    <location>
        <begin position="273"/>
        <end position="303"/>
    </location>
</feature>
<accession>A0A6I8MFH4</accession>
<keyword evidence="1" id="KW-0472">Membrane</keyword>
<evidence type="ECO:0000313" key="2">
    <source>
        <dbReference type="EMBL" id="VZH84049.1"/>
    </source>
</evidence>
<name>A0A6I8MFH4_9CORY</name>
<dbReference type="AlphaFoldDB" id="A0A6I8MFH4"/>